<protein>
    <recommendedName>
        <fullName evidence="3">Glycosyltransferase subfamily 4-like N-terminal domain-containing protein</fullName>
    </recommendedName>
</protein>
<proteinExistence type="predicted"/>
<gene>
    <name evidence="1" type="ORF">GETHLI_33300</name>
</gene>
<keyword evidence="2" id="KW-1185">Reference proteome</keyword>
<dbReference type="RefSeq" id="WP_285577550.1">
    <property type="nucleotide sequence ID" value="NZ_BSDE01000008.1"/>
</dbReference>
<name>A0ABQ5QJF7_9BACT</name>
<dbReference type="Proteomes" id="UP001165069">
    <property type="component" value="Unassembled WGS sequence"/>
</dbReference>
<accession>A0ABQ5QJF7</accession>
<dbReference type="Gene3D" id="3.40.50.2000">
    <property type="entry name" value="Glycogen Phosphorylase B"/>
    <property type="match status" value="1"/>
</dbReference>
<organism evidence="1 2">
    <name type="scientific">Geothrix limicola</name>
    <dbReference type="NCBI Taxonomy" id="2927978"/>
    <lineage>
        <taxon>Bacteria</taxon>
        <taxon>Pseudomonadati</taxon>
        <taxon>Acidobacteriota</taxon>
        <taxon>Holophagae</taxon>
        <taxon>Holophagales</taxon>
        <taxon>Holophagaceae</taxon>
        <taxon>Geothrix</taxon>
    </lineage>
</organism>
<evidence type="ECO:0008006" key="3">
    <source>
        <dbReference type="Google" id="ProtNLM"/>
    </source>
</evidence>
<dbReference type="SUPFAM" id="SSF53756">
    <property type="entry name" value="UDP-Glycosyltransferase/glycogen phosphorylase"/>
    <property type="match status" value="1"/>
</dbReference>
<sequence length="365" mass="42658">MKILMIGFGKIYYMSYMHFYLDQLKRTDHEVHLIYWDRDGKQDVPVPGGVVAHKFEHHMEDDAPKWRKLRAFWKYRRACLRLLDAERFDSVIVLTTMPGVVLADVLRKRYPHNYIFDYRDVTFENVGWFKRKVNDVARHSRATFVSSDAFRTYLTDESIHTSHNLLLDSLQHREVRRSAPRAAHPIRIRHWGLLGHEEINRQIIERLGNDPRFELHYHGREQEAARNLKAKCEREAIRNVFFHGLYRPEERYEFAKGTDLLHNIFTNDIKTQPAMANKFYDGITFYLPQLCNVGSYMGTQVTRGGFGLECDPAASTFADDLFSYYQSIPWAAFEANCDARLDQVLKEYQQGVAVIAEFLAGPAAV</sequence>
<evidence type="ECO:0000313" key="2">
    <source>
        <dbReference type="Proteomes" id="UP001165069"/>
    </source>
</evidence>
<evidence type="ECO:0000313" key="1">
    <source>
        <dbReference type="EMBL" id="GLH74828.1"/>
    </source>
</evidence>
<comment type="caution">
    <text evidence="1">The sequence shown here is derived from an EMBL/GenBank/DDBJ whole genome shotgun (WGS) entry which is preliminary data.</text>
</comment>
<reference evidence="1 2" key="1">
    <citation type="journal article" date="2023" name="Antonie Van Leeuwenhoek">
        <title>Mesoterricola silvestris gen. nov., sp. nov., Mesoterricola sediminis sp. nov., Geothrix oryzae sp. nov., Geothrix edaphica sp. nov., Geothrix rubra sp. nov., and Geothrix limicola sp. nov., six novel members of Acidobacteriota isolated from soils.</title>
        <authorList>
            <person name="Itoh H."/>
            <person name="Sugisawa Y."/>
            <person name="Mise K."/>
            <person name="Xu Z."/>
            <person name="Kuniyasu M."/>
            <person name="Ushijima N."/>
            <person name="Kawano K."/>
            <person name="Kobayashi E."/>
            <person name="Shiratori Y."/>
            <person name="Masuda Y."/>
            <person name="Senoo K."/>
        </authorList>
    </citation>
    <scope>NUCLEOTIDE SEQUENCE [LARGE SCALE GENOMIC DNA]</scope>
    <source>
        <strain evidence="1 2">Red804</strain>
    </source>
</reference>
<dbReference type="EMBL" id="BSDE01000008">
    <property type="protein sequence ID" value="GLH74828.1"/>
    <property type="molecule type" value="Genomic_DNA"/>
</dbReference>